<evidence type="ECO:0000256" key="4">
    <source>
        <dbReference type="ARBA" id="ARBA00022692"/>
    </source>
</evidence>
<accession>A0AAE3VF68</accession>
<keyword evidence="7 10" id="KW-0472">Membrane</keyword>
<name>A0AAE3VF68_9BACT</name>
<protein>
    <submittedName>
        <fullName evidence="12">Biopolymer transport protein ExbB</fullName>
    </submittedName>
</protein>
<dbReference type="AlphaFoldDB" id="A0AAE3VF68"/>
<dbReference type="EMBL" id="JAUSVL010000001">
    <property type="protein sequence ID" value="MDQ0289178.1"/>
    <property type="molecule type" value="Genomic_DNA"/>
</dbReference>
<evidence type="ECO:0000256" key="8">
    <source>
        <dbReference type="RuleBase" id="RU004057"/>
    </source>
</evidence>
<feature type="transmembrane region" description="Helical" evidence="10">
    <location>
        <begin position="112"/>
        <end position="137"/>
    </location>
</feature>
<evidence type="ECO:0000256" key="7">
    <source>
        <dbReference type="ARBA" id="ARBA00023136"/>
    </source>
</evidence>
<evidence type="ECO:0000256" key="6">
    <source>
        <dbReference type="ARBA" id="ARBA00022989"/>
    </source>
</evidence>
<dbReference type="PANTHER" id="PTHR30625:SF15">
    <property type="entry name" value="BIOPOLYMER TRANSPORT PROTEIN EXBB"/>
    <property type="match status" value="1"/>
</dbReference>
<keyword evidence="3" id="KW-1003">Cell membrane</keyword>
<organism evidence="12 13">
    <name type="scientific">Oligosphaera ethanolica</name>
    <dbReference type="NCBI Taxonomy" id="760260"/>
    <lineage>
        <taxon>Bacteria</taxon>
        <taxon>Pseudomonadati</taxon>
        <taxon>Lentisphaerota</taxon>
        <taxon>Oligosphaeria</taxon>
        <taxon>Oligosphaerales</taxon>
        <taxon>Oligosphaeraceae</taxon>
        <taxon>Oligosphaera</taxon>
    </lineage>
</organism>
<keyword evidence="13" id="KW-1185">Reference proteome</keyword>
<evidence type="ECO:0000256" key="3">
    <source>
        <dbReference type="ARBA" id="ARBA00022475"/>
    </source>
</evidence>
<feature type="domain" description="MotA/TolQ/ExbB proton channel" evidence="11">
    <location>
        <begin position="84"/>
        <end position="191"/>
    </location>
</feature>
<feature type="region of interest" description="Disordered" evidence="9">
    <location>
        <begin position="225"/>
        <end position="244"/>
    </location>
</feature>
<comment type="subcellular location">
    <subcellularLocation>
        <location evidence="1">Cell membrane</location>
        <topology evidence="1">Multi-pass membrane protein</topology>
    </subcellularLocation>
    <subcellularLocation>
        <location evidence="8">Membrane</location>
        <topology evidence="8">Multi-pass membrane protein</topology>
    </subcellularLocation>
</comment>
<evidence type="ECO:0000256" key="9">
    <source>
        <dbReference type="SAM" id="MobiDB-lite"/>
    </source>
</evidence>
<feature type="transmembrane region" description="Helical" evidence="10">
    <location>
        <begin position="157"/>
        <end position="179"/>
    </location>
</feature>
<gene>
    <name evidence="12" type="ORF">J3R75_001285</name>
</gene>
<feature type="transmembrane region" description="Helical" evidence="10">
    <location>
        <begin position="14"/>
        <end position="35"/>
    </location>
</feature>
<keyword evidence="6 10" id="KW-1133">Transmembrane helix</keyword>
<dbReference type="InterPro" id="IPR050790">
    <property type="entry name" value="ExbB/TolQ_transport"/>
</dbReference>
<evidence type="ECO:0000313" key="12">
    <source>
        <dbReference type="EMBL" id="MDQ0289178.1"/>
    </source>
</evidence>
<dbReference type="PANTHER" id="PTHR30625">
    <property type="entry name" value="PROTEIN TOLQ"/>
    <property type="match status" value="1"/>
</dbReference>
<evidence type="ECO:0000313" key="13">
    <source>
        <dbReference type="Proteomes" id="UP001238163"/>
    </source>
</evidence>
<evidence type="ECO:0000259" key="11">
    <source>
        <dbReference type="Pfam" id="PF01618"/>
    </source>
</evidence>
<dbReference type="InterPro" id="IPR002898">
    <property type="entry name" value="MotA_ExbB_proton_chnl"/>
</dbReference>
<keyword evidence="2 8" id="KW-0813">Transport</keyword>
<evidence type="ECO:0000256" key="2">
    <source>
        <dbReference type="ARBA" id="ARBA00022448"/>
    </source>
</evidence>
<dbReference type="Pfam" id="PF01618">
    <property type="entry name" value="MotA_ExbB"/>
    <property type="match status" value="1"/>
</dbReference>
<keyword evidence="4 10" id="KW-0812">Transmembrane</keyword>
<sequence>MSYFQQLLNDGGPIVYVLLGCLLLATIIFLDRFFYCHRARIDTREFLRGLFNILKNNKVVEAIAICDSTPGPVSATVRAAICHCDQDEGKIRQAVDEAALTEIPRLERNTKLLAAIGQIAPVLGLLGTLISLMSIFSKMQGQGHFVETIQLAEHVRSALISSVMGLIVALAVQLFYFILAEQIGKIVLDMEKSASEMIYFLAARKFTPADQGAVSALTATPTEESAIDNATISDEMDDDKQKDL</sequence>
<evidence type="ECO:0000256" key="5">
    <source>
        <dbReference type="ARBA" id="ARBA00022927"/>
    </source>
</evidence>
<dbReference type="GO" id="GO:0005886">
    <property type="term" value="C:plasma membrane"/>
    <property type="evidence" value="ECO:0007669"/>
    <property type="project" value="UniProtKB-SubCell"/>
</dbReference>
<dbReference type="Proteomes" id="UP001238163">
    <property type="component" value="Unassembled WGS sequence"/>
</dbReference>
<evidence type="ECO:0000256" key="10">
    <source>
        <dbReference type="SAM" id="Phobius"/>
    </source>
</evidence>
<comment type="caution">
    <text evidence="12">The sequence shown here is derived from an EMBL/GenBank/DDBJ whole genome shotgun (WGS) entry which is preliminary data.</text>
</comment>
<reference evidence="12" key="1">
    <citation type="submission" date="2023-07" db="EMBL/GenBank/DDBJ databases">
        <title>Genomic Encyclopedia of Type Strains, Phase IV (KMG-IV): sequencing the most valuable type-strain genomes for metagenomic binning, comparative biology and taxonomic classification.</title>
        <authorList>
            <person name="Goeker M."/>
        </authorList>
    </citation>
    <scope>NUCLEOTIDE SEQUENCE</scope>
    <source>
        <strain evidence="12">DSM 24202</strain>
    </source>
</reference>
<evidence type="ECO:0000256" key="1">
    <source>
        <dbReference type="ARBA" id="ARBA00004651"/>
    </source>
</evidence>
<dbReference type="GO" id="GO:0017038">
    <property type="term" value="P:protein import"/>
    <property type="evidence" value="ECO:0007669"/>
    <property type="project" value="TreeGrafter"/>
</dbReference>
<keyword evidence="5 8" id="KW-0653">Protein transport</keyword>
<proteinExistence type="inferred from homology"/>
<dbReference type="RefSeq" id="WP_307260519.1">
    <property type="nucleotide sequence ID" value="NZ_JAUSVL010000001.1"/>
</dbReference>
<comment type="similarity">
    <text evidence="8">Belongs to the exbB/tolQ family.</text>
</comment>